<dbReference type="Proteomes" id="UP000777438">
    <property type="component" value="Unassembled WGS sequence"/>
</dbReference>
<evidence type="ECO:0000256" key="2">
    <source>
        <dbReference type="ARBA" id="ARBA00022525"/>
    </source>
</evidence>
<name>A0A9P9AK54_9HYPO</name>
<gene>
    <name evidence="6" type="ORF">B0T10DRAFT_414241</name>
</gene>
<evidence type="ECO:0000256" key="3">
    <source>
        <dbReference type="ARBA" id="ARBA00022729"/>
    </source>
</evidence>
<dbReference type="EMBL" id="JAGPYM010000034">
    <property type="protein sequence ID" value="KAH6876566.1"/>
    <property type="molecule type" value="Genomic_DNA"/>
</dbReference>
<comment type="subcellular location">
    <subcellularLocation>
        <location evidence="1">Secreted</location>
    </subcellularLocation>
</comment>
<sequence>MHFSTIILSAVSLISLAQATEIARPALKDSTILRSTVSCIDCPDHNCYKCTLGHNETLQANTGGLAYIRSIVGFKLPVPASSVTKCTVQMPAFTKLPQYPVNVTVARAKSSTWNEDTIDGENAPDAGDVFNKVQVPALSNLPAFDVTPACKKAAKNGAFSIYLGTESGSFAIWSKDSGNPAVLHISYDE</sequence>
<evidence type="ECO:0000256" key="1">
    <source>
        <dbReference type="ARBA" id="ARBA00004613"/>
    </source>
</evidence>
<feature type="signal peptide" evidence="4">
    <location>
        <begin position="1"/>
        <end position="19"/>
    </location>
</feature>
<evidence type="ECO:0000256" key="4">
    <source>
        <dbReference type="SAM" id="SignalP"/>
    </source>
</evidence>
<evidence type="ECO:0000313" key="6">
    <source>
        <dbReference type="EMBL" id="KAH6876566.1"/>
    </source>
</evidence>
<comment type="caution">
    <text evidence="6">The sequence shown here is derived from an EMBL/GenBank/DDBJ whole genome shotgun (WGS) entry which is preliminary data.</text>
</comment>
<feature type="chain" id="PRO_5040415699" description="Carbohydrate-binding module family 96 domain-containing protein" evidence="4">
    <location>
        <begin position="20"/>
        <end position="189"/>
    </location>
</feature>
<accession>A0A9P9AK54</accession>
<dbReference type="AlphaFoldDB" id="A0A9P9AK54"/>
<evidence type="ECO:0000259" key="5">
    <source>
        <dbReference type="Pfam" id="PF24517"/>
    </source>
</evidence>
<protein>
    <recommendedName>
        <fullName evidence="5">Carbohydrate-binding module family 96 domain-containing protein</fullName>
    </recommendedName>
</protein>
<dbReference type="InterPro" id="IPR055372">
    <property type="entry name" value="CBM96"/>
</dbReference>
<dbReference type="Pfam" id="PF24517">
    <property type="entry name" value="CBM96"/>
    <property type="match status" value="1"/>
</dbReference>
<proteinExistence type="predicted"/>
<evidence type="ECO:0000313" key="7">
    <source>
        <dbReference type="Proteomes" id="UP000777438"/>
    </source>
</evidence>
<keyword evidence="7" id="KW-1185">Reference proteome</keyword>
<reference evidence="6 7" key="1">
    <citation type="journal article" date="2021" name="Nat. Commun.">
        <title>Genetic determinants of endophytism in the Arabidopsis root mycobiome.</title>
        <authorList>
            <person name="Mesny F."/>
            <person name="Miyauchi S."/>
            <person name="Thiergart T."/>
            <person name="Pickel B."/>
            <person name="Atanasova L."/>
            <person name="Karlsson M."/>
            <person name="Huettel B."/>
            <person name="Barry K.W."/>
            <person name="Haridas S."/>
            <person name="Chen C."/>
            <person name="Bauer D."/>
            <person name="Andreopoulos W."/>
            <person name="Pangilinan J."/>
            <person name="LaButti K."/>
            <person name="Riley R."/>
            <person name="Lipzen A."/>
            <person name="Clum A."/>
            <person name="Drula E."/>
            <person name="Henrissat B."/>
            <person name="Kohler A."/>
            <person name="Grigoriev I.V."/>
            <person name="Martin F.M."/>
            <person name="Hacquard S."/>
        </authorList>
    </citation>
    <scope>NUCLEOTIDE SEQUENCE [LARGE SCALE GENOMIC DNA]</scope>
    <source>
        <strain evidence="6 7">MPI-CAGE-CH-0241</strain>
    </source>
</reference>
<keyword evidence="2" id="KW-0964">Secreted</keyword>
<keyword evidence="3 4" id="KW-0732">Signal</keyword>
<feature type="domain" description="Carbohydrate-binding module family 96" evidence="5">
    <location>
        <begin position="69"/>
        <end position="186"/>
    </location>
</feature>
<dbReference type="GO" id="GO:0005576">
    <property type="term" value="C:extracellular region"/>
    <property type="evidence" value="ECO:0007669"/>
    <property type="project" value="UniProtKB-SubCell"/>
</dbReference>
<organism evidence="6 7">
    <name type="scientific">Thelonectria olida</name>
    <dbReference type="NCBI Taxonomy" id="1576542"/>
    <lineage>
        <taxon>Eukaryota</taxon>
        <taxon>Fungi</taxon>
        <taxon>Dikarya</taxon>
        <taxon>Ascomycota</taxon>
        <taxon>Pezizomycotina</taxon>
        <taxon>Sordariomycetes</taxon>
        <taxon>Hypocreomycetidae</taxon>
        <taxon>Hypocreales</taxon>
        <taxon>Nectriaceae</taxon>
        <taxon>Thelonectria</taxon>
    </lineage>
</organism>
<dbReference type="OrthoDB" id="5555675at2759"/>